<evidence type="ECO:0000256" key="4">
    <source>
        <dbReference type="ARBA" id="ARBA00023136"/>
    </source>
</evidence>
<keyword evidence="3 6" id="KW-1133">Transmembrane helix</keyword>
<dbReference type="Proteomes" id="UP000186303">
    <property type="component" value="Chromosome 2"/>
</dbReference>
<feature type="transmembrane region" description="Helical" evidence="6">
    <location>
        <begin position="408"/>
        <end position="426"/>
    </location>
</feature>
<evidence type="ECO:0000313" key="8">
    <source>
        <dbReference type="EMBL" id="SHO76741.1"/>
    </source>
</evidence>
<feature type="transmembrane region" description="Helical" evidence="6">
    <location>
        <begin position="102"/>
        <end position="120"/>
    </location>
</feature>
<feature type="transmembrane region" description="Helical" evidence="6">
    <location>
        <begin position="334"/>
        <end position="357"/>
    </location>
</feature>
<keyword evidence="4 6" id="KW-0472">Membrane</keyword>
<dbReference type="Gene3D" id="1.20.1250.20">
    <property type="entry name" value="MFS general substrate transporter like domains"/>
    <property type="match status" value="2"/>
</dbReference>
<feature type="transmembrane region" description="Helical" evidence="6">
    <location>
        <begin position="70"/>
        <end position="90"/>
    </location>
</feature>
<dbReference type="InterPro" id="IPR036259">
    <property type="entry name" value="MFS_trans_sf"/>
</dbReference>
<keyword evidence="2 6" id="KW-0812">Transmembrane</keyword>
<name>A0A1M8A2V6_MALS4</name>
<evidence type="ECO:0000259" key="7">
    <source>
        <dbReference type="PROSITE" id="PS50850"/>
    </source>
</evidence>
<dbReference type="AlphaFoldDB" id="A0A1M8A2V6"/>
<feature type="domain" description="Major facilitator superfamily (MFS) profile" evidence="7">
    <location>
        <begin position="69"/>
        <end position="569"/>
    </location>
</feature>
<evidence type="ECO:0000256" key="6">
    <source>
        <dbReference type="SAM" id="Phobius"/>
    </source>
</evidence>
<feature type="transmembrane region" description="Helical" evidence="6">
    <location>
        <begin position="195"/>
        <end position="215"/>
    </location>
</feature>
<proteinExistence type="predicted"/>
<dbReference type="PANTHER" id="PTHR23501">
    <property type="entry name" value="MAJOR FACILITATOR SUPERFAMILY"/>
    <property type="match status" value="1"/>
</dbReference>
<feature type="transmembrane region" description="Helical" evidence="6">
    <location>
        <begin position="227"/>
        <end position="250"/>
    </location>
</feature>
<dbReference type="Pfam" id="PF07690">
    <property type="entry name" value="MFS_1"/>
    <property type="match status" value="1"/>
</dbReference>
<sequence length="600" mass="64212">MLRPASSSPGALVPPSTPPRLARTASAPAAPPMHEAMLSWSQQIDAVVEETPLVALQANHTKAREHTRTLLQLYVAVFVLALAVSLDSMSFNLYLNDACSEFGALSSVGTIMIVQQLMRAVSKLPLAKLADLAGRVWTLAFVVAMYAAGYALMARASTLLHLAVGAVVQSLGATGVCVLQSIIIADTSSVQWRGFLIGLVNLPYLLNFALAGPWVDVTLRAGGWRLGLALWTAIVPLAALPLFLLIVVGHRRARRLQAPPPRRARDVLREMDVVGTLLLSVSLTLLLLPLSLHGPQALGDPAQLTRYETLLGLVLLAGLLWWESSTPTPLLPRAALRHFTVVALCVVAALDFAGFYLSWTYLAPFIQVLKDWDSARTAYFVTAQNVTSTLTGVVVGCCMAYTRRLKRYLVVGYLVRLAGVALMLRYRSLGHSALALLACQVLQGLGGGALALSTQVGAQVAVEPAEVPVITAFELLTTELGAALGSALASAAVTATLPTALRTHLPSLSPATRAEIQGSLHAALAYPPGSPERLGIAHAWVDVMRRLCQLSLLIQLPALVLTFLVPDLDLHGHAREHRLSTAHALPPWRTTTPTRRIARP</sequence>
<evidence type="ECO:0000256" key="1">
    <source>
        <dbReference type="ARBA" id="ARBA00004141"/>
    </source>
</evidence>
<dbReference type="PANTHER" id="PTHR23501:SF87">
    <property type="entry name" value="SIDEROPHORE IRON TRANSPORTER 2"/>
    <property type="match status" value="1"/>
</dbReference>
<organism evidence="8 9">
    <name type="scientific">Malassezia sympodialis (strain ATCC 42132)</name>
    <name type="common">Atopic eczema-associated yeast</name>
    <dbReference type="NCBI Taxonomy" id="1230383"/>
    <lineage>
        <taxon>Eukaryota</taxon>
        <taxon>Fungi</taxon>
        <taxon>Dikarya</taxon>
        <taxon>Basidiomycota</taxon>
        <taxon>Ustilaginomycotina</taxon>
        <taxon>Malasseziomycetes</taxon>
        <taxon>Malasseziales</taxon>
        <taxon>Malasseziaceae</taxon>
        <taxon>Malassezia</taxon>
    </lineage>
</organism>
<dbReference type="OrthoDB" id="2241241at2759"/>
<feature type="transmembrane region" description="Helical" evidence="6">
    <location>
        <begin position="304"/>
        <end position="322"/>
    </location>
</feature>
<feature type="region of interest" description="Disordered" evidence="5">
    <location>
        <begin position="1"/>
        <end position="28"/>
    </location>
</feature>
<dbReference type="GO" id="GO:0022857">
    <property type="term" value="F:transmembrane transporter activity"/>
    <property type="evidence" value="ECO:0007669"/>
    <property type="project" value="InterPro"/>
</dbReference>
<dbReference type="EMBL" id="LT671822">
    <property type="protein sequence ID" value="SHO76741.1"/>
    <property type="molecule type" value="Genomic_DNA"/>
</dbReference>
<evidence type="ECO:0000256" key="5">
    <source>
        <dbReference type="SAM" id="MobiDB-lite"/>
    </source>
</evidence>
<dbReference type="InterPro" id="IPR011701">
    <property type="entry name" value="MFS"/>
</dbReference>
<dbReference type="OMA" id="QWHNPSM"/>
<gene>
    <name evidence="8" type="ORF">MSYG_1079</name>
</gene>
<feature type="transmembrane region" description="Helical" evidence="6">
    <location>
        <begin position="159"/>
        <end position="183"/>
    </location>
</feature>
<dbReference type="PROSITE" id="PS50850">
    <property type="entry name" value="MFS"/>
    <property type="match status" value="1"/>
</dbReference>
<protein>
    <submittedName>
        <fullName evidence="8">Similar to S.cerevisiae protein SIT1 (Ferrioxamine B transporter)</fullName>
    </submittedName>
</protein>
<feature type="transmembrane region" description="Helical" evidence="6">
    <location>
        <begin position="132"/>
        <end position="153"/>
    </location>
</feature>
<keyword evidence="9" id="KW-1185">Reference proteome</keyword>
<dbReference type="InterPro" id="IPR020846">
    <property type="entry name" value="MFS_dom"/>
</dbReference>
<feature type="transmembrane region" description="Helical" evidence="6">
    <location>
        <begin position="271"/>
        <end position="292"/>
    </location>
</feature>
<evidence type="ECO:0000256" key="3">
    <source>
        <dbReference type="ARBA" id="ARBA00022989"/>
    </source>
</evidence>
<dbReference type="SUPFAM" id="SSF103473">
    <property type="entry name" value="MFS general substrate transporter"/>
    <property type="match status" value="1"/>
</dbReference>
<reference evidence="9" key="1">
    <citation type="journal article" date="2017" name="Nucleic Acids Res.">
        <title>Proteogenomics produces comprehensive and highly accurate protein-coding gene annotation in a complete genome assembly of Malassezia sympodialis.</title>
        <authorList>
            <person name="Zhu Y."/>
            <person name="Engstroem P.G."/>
            <person name="Tellgren-Roth C."/>
            <person name="Baudo C.D."/>
            <person name="Kennell J.C."/>
            <person name="Sun S."/>
            <person name="Billmyre R.B."/>
            <person name="Schroeder M.S."/>
            <person name="Andersson A."/>
            <person name="Holm T."/>
            <person name="Sigurgeirsson B."/>
            <person name="Wu G."/>
            <person name="Sankaranarayanan S.R."/>
            <person name="Siddharthan R."/>
            <person name="Sanyal K."/>
            <person name="Lundeberg J."/>
            <person name="Nystedt B."/>
            <person name="Boekhout T."/>
            <person name="Dawson T.L. Jr."/>
            <person name="Heitman J."/>
            <person name="Scheynius A."/>
            <person name="Lehtioe J."/>
        </authorList>
    </citation>
    <scope>NUCLEOTIDE SEQUENCE [LARGE SCALE GENOMIC DNA]</scope>
    <source>
        <strain evidence="9">ATCC 42132</strain>
    </source>
</reference>
<dbReference type="GO" id="GO:0005886">
    <property type="term" value="C:plasma membrane"/>
    <property type="evidence" value="ECO:0007669"/>
    <property type="project" value="TreeGrafter"/>
</dbReference>
<comment type="subcellular location">
    <subcellularLocation>
        <location evidence="1">Membrane</location>
        <topology evidence="1">Multi-pass membrane protein</topology>
    </subcellularLocation>
</comment>
<dbReference type="VEuPathDB" id="FungiDB:MSYG_1079"/>
<evidence type="ECO:0000256" key="2">
    <source>
        <dbReference type="ARBA" id="ARBA00022692"/>
    </source>
</evidence>
<evidence type="ECO:0000313" key="9">
    <source>
        <dbReference type="Proteomes" id="UP000186303"/>
    </source>
</evidence>
<accession>A0A1M8A2V6</accession>
<feature type="transmembrane region" description="Helical" evidence="6">
    <location>
        <begin position="377"/>
        <end position="401"/>
    </location>
</feature>